<protein>
    <submittedName>
        <fullName evidence="1">Sulfur transfer protein involved in thiamine biosynthesis</fullName>
    </submittedName>
</protein>
<dbReference type="Proteomes" id="UP000031866">
    <property type="component" value="Chromosome"/>
</dbReference>
<accession>A0A0B5QCA6</accession>
<dbReference type="InterPro" id="IPR010035">
    <property type="entry name" value="Thi_S"/>
</dbReference>
<dbReference type="CDD" id="cd00565">
    <property type="entry name" value="Ubl_ThiS"/>
    <property type="match status" value="1"/>
</dbReference>
<evidence type="ECO:0000313" key="1">
    <source>
        <dbReference type="EMBL" id="AJG99844.1"/>
    </source>
</evidence>
<dbReference type="PANTHER" id="PTHR34472:SF1">
    <property type="entry name" value="SULFUR CARRIER PROTEIN THIS"/>
    <property type="match status" value="1"/>
</dbReference>
<dbReference type="InterPro" id="IPR003749">
    <property type="entry name" value="ThiS/MoaD-like"/>
</dbReference>
<sequence length="69" mass="7976">MKIIINGKETVLENEVSISELLQKEYVEMQEYVTVQVNEDIIPRADYETQIIKDGDTIEFLYYMGGGNN</sequence>
<dbReference type="InterPro" id="IPR016155">
    <property type="entry name" value="Mopterin_synth/thiamin_S_b"/>
</dbReference>
<reference evidence="2" key="1">
    <citation type="submission" date="2014-12" db="EMBL/GenBank/DDBJ databases">
        <title>Genome sequence of Clostridium beijerinckii strain 59B.</title>
        <authorList>
            <person name="Little G.T."/>
            <person name="Minton N.P."/>
        </authorList>
    </citation>
    <scope>NUCLEOTIDE SEQUENCE [LARGE SCALE GENOMIC DNA]</scope>
    <source>
        <strain evidence="2">59B</strain>
    </source>
</reference>
<dbReference type="PANTHER" id="PTHR34472">
    <property type="entry name" value="SULFUR CARRIER PROTEIN THIS"/>
    <property type="match status" value="1"/>
</dbReference>
<dbReference type="RefSeq" id="WP_039773477.1">
    <property type="nucleotide sequence ID" value="NZ_CP010086.2"/>
</dbReference>
<name>A0A0B5QCA6_CLOBE</name>
<dbReference type="AlphaFoldDB" id="A0A0B5QCA6"/>
<dbReference type="Gene3D" id="3.10.20.30">
    <property type="match status" value="1"/>
</dbReference>
<gene>
    <name evidence="1" type="ORF">LF65_03281</name>
</gene>
<organism evidence="1 2">
    <name type="scientific">Clostridium beijerinckii</name>
    <name type="common">Clostridium MP</name>
    <dbReference type="NCBI Taxonomy" id="1520"/>
    <lineage>
        <taxon>Bacteria</taxon>
        <taxon>Bacillati</taxon>
        <taxon>Bacillota</taxon>
        <taxon>Clostridia</taxon>
        <taxon>Eubacteriales</taxon>
        <taxon>Clostridiaceae</taxon>
        <taxon>Clostridium</taxon>
    </lineage>
</organism>
<dbReference type="KEGG" id="cbei:LF65_03281"/>
<dbReference type="Pfam" id="PF02597">
    <property type="entry name" value="ThiS"/>
    <property type="match status" value="1"/>
</dbReference>
<dbReference type="InterPro" id="IPR012675">
    <property type="entry name" value="Beta-grasp_dom_sf"/>
</dbReference>
<dbReference type="STRING" id="1520.LF65_03281"/>
<dbReference type="NCBIfam" id="TIGR01683">
    <property type="entry name" value="thiS"/>
    <property type="match status" value="1"/>
</dbReference>
<dbReference type="SUPFAM" id="SSF54285">
    <property type="entry name" value="MoaD/ThiS"/>
    <property type="match status" value="1"/>
</dbReference>
<dbReference type="OrthoDB" id="9810692at2"/>
<proteinExistence type="predicted"/>
<dbReference type="EMBL" id="CP010086">
    <property type="protein sequence ID" value="AJG99844.1"/>
    <property type="molecule type" value="Genomic_DNA"/>
</dbReference>
<evidence type="ECO:0000313" key="2">
    <source>
        <dbReference type="Proteomes" id="UP000031866"/>
    </source>
</evidence>